<comment type="similarity">
    <text evidence="7">Belongs to the binding-protein-dependent transport system permease family.</text>
</comment>
<feature type="transmembrane region" description="Helical" evidence="7">
    <location>
        <begin position="12"/>
        <end position="34"/>
    </location>
</feature>
<keyword evidence="2 7" id="KW-0813">Transport</keyword>
<proteinExistence type="inferred from homology"/>
<dbReference type="PANTHER" id="PTHR43744">
    <property type="entry name" value="ABC TRANSPORTER PERMEASE PROTEIN MG189-RELATED-RELATED"/>
    <property type="match status" value="1"/>
</dbReference>
<dbReference type="PROSITE" id="PS50928">
    <property type="entry name" value="ABC_TM1"/>
    <property type="match status" value="1"/>
</dbReference>
<evidence type="ECO:0000256" key="3">
    <source>
        <dbReference type="ARBA" id="ARBA00022475"/>
    </source>
</evidence>
<feature type="transmembrane region" description="Helical" evidence="7">
    <location>
        <begin position="140"/>
        <end position="160"/>
    </location>
</feature>
<evidence type="ECO:0000256" key="5">
    <source>
        <dbReference type="ARBA" id="ARBA00022989"/>
    </source>
</evidence>
<keyword evidence="3" id="KW-1003">Cell membrane</keyword>
<name>A0ABU1NWD5_9BACL</name>
<keyword evidence="6 7" id="KW-0472">Membrane</keyword>
<evidence type="ECO:0000313" key="10">
    <source>
        <dbReference type="Proteomes" id="UP001267290"/>
    </source>
</evidence>
<gene>
    <name evidence="9" type="ORF">J2736_002960</name>
</gene>
<feature type="transmembrane region" description="Helical" evidence="7">
    <location>
        <begin position="181"/>
        <end position="203"/>
    </location>
</feature>
<dbReference type="PANTHER" id="PTHR43744:SF9">
    <property type="entry name" value="POLYGALACTURONAN_RHAMNOGALACTURONAN TRANSPORT SYSTEM PERMEASE PROTEIN YTCP"/>
    <property type="match status" value="1"/>
</dbReference>
<dbReference type="Pfam" id="PF00528">
    <property type="entry name" value="BPD_transp_1"/>
    <property type="match status" value="1"/>
</dbReference>
<evidence type="ECO:0000256" key="4">
    <source>
        <dbReference type="ARBA" id="ARBA00022692"/>
    </source>
</evidence>
<dbReference type="InterPro" id="IPR035906">
    <property type="entry name" value="MetI-like_sf"/>
</dbReference>
<comment type="subcellular location">
    <subcellularLocation>
        <location evidence="1 7">Cell membrane</location>
        <topology evidence="1 7">Multi-pass membrane protein</topology>
    </subcellularLocation>
</comment>
<dbReference type="Gene3D" id="1.10.3720.10">
    <property type="entry name" value="MetI-like"/>
    <property type="match status" value="1"/>
</dbReference>
<dbReference type="RefSeq" id="WP_310499333.1">
    <property type="nucleotide sequence ID" value="NZ_JAVDSB010000004.1"/>
</dbReference>
<organism evidence="9 10">
    <name type="scientific">Paenibacillus qinlingensis</name>
    <dbReference type="NCBI Taxonomy" id="1837343"/>
    <lineage>
        <taxon>Bacteria</taxon>
        <taxon>Bacillati</taxon>
        <taxon>Bacillota</taxon>
        <taxon>Bacilli</taxon>
        <taxon>Bacillales</taxon>
        <taxon>Paenibacillaceae</taxon>
        <taxon>Paenibacillus</taxon>
    </lineage>
</organism>
<evidence type="ECO:0000256" key="6">
    <source>
        <dbReference type="ARBA" id="ARBA00023136"/>
    </source>
</evidence>
<sequence length="290" mass="32474">MKQSSGERIFYSVNYAVMGVIGFICILPLIYLLAVSFSSEQAVVSGKVGLWPVGFNLDNYRLVIEGTGIGKAFWNSIVITVFGTCLNMGFTVLAAYPLAKKAFKGRRFYTMLILFTMLFNAGLIPNYLLVKNLGLVNTYWALWLPSLISVYNMLVLKTFFETLPDEVEEAARIDGASEARLLLQIILPLSMPVLAALTLFYAVGHWNSFLNVMLYINSSDKKNMAVMVQEMVANSFSRQMDQVQPDQVQMITPEAIRASSIFIMIVPMLILYPFLQKYFVKGIMVGSIKG</sequence>
<feature type="transmembrane region" description="Helical" evidence="7">
    <location>
        <begin position="108"/>
        <end position="128"/>
    </location>
</feature>
<feature type="transmembrane region" description="Helical" evidence="7">
    <location>
        <begin position="72"/>
        <end position="96"/>
    </location>
</feature>
<reference evidence="9 10" key="1">
    <citation type="submission" date="2023-07" db="EMBL/GenBank/DDBJ databases">
        <title>Sorghum-associated microbial communities from plants grown in Nebraska, USA.</title>
        <authorList>
            <person name="Schachtman D."/>
        </authorList>
    </citation>
    <scope>NUCLEOTIDE SEQUENCE [LARGE SCALE GENOMIC DNA]</scope>
    <source>
        <strain evidence="9 10">CC258</strain>
    </source>
</reference>
<evidence type="ECO:0000256" key="7">
    <source>
        <dbReference type="RuleBase" id="RU363032"/>
    </source>
</evidence>
<accession>A0ABU1NWD5</accession>
<protein>
    <submittedName>
        <fullName evidence="9">Aldouronate transport system permease protein</fullName>
    </submittedName>
</protein>
<dbReference type="SUPFAM" id="SSF161098">
    <property type="entry name" value="MetI-like"/>
    <property type="match status" value="1"/>
</dbReference>
<dbReference type="CDD" id="cd06261">
    <property type="entry name" value="TM_PBP2"/>
    <property type="match status" value="1"/>
</dbReference>
<comment type="caution">
    <text evidence="9">The sequence shown here is derived from an EMBL/GenBank/DDBJ whole genome shotgun (WGS) entry which is preliminary data.</text>
</comment>
<evidence type="ECO:0000256" key="2">
    <source>
        <dbReference type="ARBA" id="ARBA00022448"/>
    </source>
</evidence>
<dbReference type="Proteomes" id="UP001267290">
    <property type="component" value="Unassembled WGS sequence"/>
</dbReference>
<evidence type="ECO:0000313" key="9">
    <source>
        <dbReference type="EMBL" id="MDR6551771.1"/>
    </source>
</evidence>
<keyword evidence="4 7" id="KW-0812">Transmembrane</keyword>
<keyword evidence="10" id="KW-1185">Reference proteome</keyword>
<dbReference type="InterPro" id="IPR000515">
    <property type="entry name" value="MetI-like"/>
</dbReference>
<feature type="domain" description="ABC transmembrane type-1" evidence="8">
    <location>
        <begin position="73"/>
        <end position="274"/>
    </location>
</feature>
<evidence type="ECO:0000259" key="8">
    <source>
        <dbReference type="PROSITE" id="PS50928"/>
    </source>
</evidence>
<dbReference type="EMBL" id="JAVDSB010000004">
    <property type="protein sequence ID" value="MDR6551771.1"/>
    <property type="molecule type" value="Genomic_DNA"/>
</dbReference>
<evidence type="ECO:0000256" key="1">
    <source>
        <dbReference type="ARBA" id="ARBA00004651"/>
    </source>
</evidence>
<keyword evidence="5 7" id="KW-1133">Transmembrane helix</keyword>
<feature type="transmembrane region" description="Helical" evidence="7">
    <location>
        <begin position="255"/>
        <end position="275"/>
    </location>
</feature>